<dbReference type="PANTHER" id="PTHR38687:SF1">
    <property type="entry name" value="CELL DIVISION PROTEIN DEDD"/>
    <property type="match status" value="1"/>
</dbReference>
<comment type="caution">
    <text evidence="3">The sequence shown here is derived from an EMBL/GenBank/DDBJ whole genome shotgun (WGS) entry which is preliminary data.</text>
</comment>
<dbReference type="Pfam" id="PF05036">
    <property type="entry name" value="SPOR"/>
    <property type="match status" value="1"/>
</dbReference>
<protein>
    <submittedName>
        <fullName evidence="3">DedD protein</fullName>
    </submittedName>
</protein>
<evidence type="ECO:0000256" key="1">
    <source>
        <dbReference type="SAM" id="Coils"/>
    </source>
</evidence>
<dbReference type="GO" id="GO:0030428">
    <property type="term" value="C:cell septum"/>
    <property type="evidence" value="ECO:0007669"/>
    <property type="project" value="TreeGrafter"/>
</dbReference>
<dbReference type="GO" id="GO:0032153">
    <property type="term" value="C:cell division site"/>
    <property type="evidence" value="ECO:0007669"/>
    <property type="project" value="TreeGrafter"/>
</dbReference>
<dbReference type="PANTHER" id="PTHR38687">
    <property type="entry name" value="CELL DIVISION PROTEIN DEDD-RELATED"/>
    <property type="match status" value="1"/>
</dbReference>
<feature type="coiled-coil region" evidence="1">
    <location>
        <begin position="101"/>
        <end position="128"/>
    </location>
</feature>
<accession>A0A3N2DJI9</accession>
<dbReference type="EMBL" id="RKHR01000005">
    <property type="protein sequence ID" value="ROR99962.1"/>
    <property type="molecule type" value="Genomic_DNA"/>
</dbReference>
<dbReference type="GO" id="GO:0032506">
    <property type="term" value="P:cytokinetic process"/>
    <property type="evidence" value="ECO:0007669"/>
    <property type="project" value="TreeGrafter"/>
</dbReference>
<keyword evidence="1" id="KW-0175">Coiled coil</keyword>
<dbReference type="Gene3D" id="3.30.70.1070">
    <property type="entry name" value="Sporulation related repeat"/>
    <property type="match status" value="1"/>
</dbReference>
<dbReference type="AlphaFoldDB" id="A0A3N2DJI9"/>
<dbReference type="GO" id="GO:0042834">
    <property type="term" value="F:peptidoglycan binding"/>
    <property type="evidence" value="ECO:0007669"/>
    <property type="project" value="InterPro"/>
</dbReference>
<dbReference type="Proteomes" id="UP000275394">
    <property type="component" value="Unassembled WGS sequence"/>
</dbReference>
<sequence>MGKQMKQRIIGAVILILLAIIFLPMMLTPKQLAQTDELKREINQPKLETFVIENPNKVRDVKEVGEYQRQLVEQVVTEVDQPIVDDVVSPVPVVDDEAEARLKEKQHLREIERQQKKLEEKQPVLDEQGLPVAWSVQVASFSSKTNAAAITDKLKASEFHAYIKQGSYNNKPIWRVFIGPMSNKAAAMSETKRLAETHRLSGLVVRFVP</sequence>
<evidence type="ECO:0000313" key="4">
    <source>
        <dbReference type="Proteomes" id="UP000275394"/>
    </source>
</evidence>
<dbReference type="InterPro" id="IPR052521">
    <property type="entry name" value="Cell_div_SPOR-domain"/>
</dbReference>
<evidence type="ECO:0000313" key="3">
    <source>
        <dbReference type="EMBL" id="ROR99962.1"/>
    </source>
</evidence>
<dbReference type="OrthoDB" id="7069135at2"/>
<keyword evidence="4" id="KW-1185">Reference proteome</keyword>
<dbReference type="InterPro" id="IPR036680">
    <property type="entry name" value="SPOR-like_sf"/>
</dbReference>
<proteinExistence type="predicted"/>
<dbReference type="RefSeq" id="WP_123712963.1">
    <property type="nucleotide sequence ID" value="NZ_RKHR01000005.1"/>
</dbReference>
<reference evidence="3 4" key="1">
    <citation type="submission" date="2018-11" db="EMBL/GenBank/DDBJ databases">
        <title>Genomic Encyclopedia of Type Strains, Phase IV (KMG-IV): sequencing the most valuable type-strain genomes for metagenomic binning, comparative biology and taxonomic classification.</title>
        <authorList>
            <person name="Goeker M."/>
        </authorList>
    </citation>
    <scope>NUCLEOTIDE SEQUENCE [LARGE SCALE GENOMIC DNA]</scope>
    <source>
        <strain evidence="3 4">DSM 100316</strain>
    </source>
</reference>
<organism evidence="3 4">
    <name type="scientific">Sinobacterium caligoides</name>
    <dbReference type="NCBI Taxonomy" id="933926"/>
    <lineage>
        <taxon>Bacteria</taxon>
        <taxon>Pseudomonadati</taxon>
        <taxon>Pseudomonadota</taxon>
        <taxon>Gammaproteobacteria</taxon>
        <taxon>Cellvibrionales</taxon>
        <taxon>Spongiibacteraceae</taxon>
        <taxon>Sinobacterium</taxon>
    </lineage>
</organism>
<dbReference type="InterPro" id="IPR007730">
    <property type="entry name" value="SPOR-like_dom"/>
</dbReference>
<gene>
    <name evidence="3" type="ORF">EDC56_2597</name>
</gene>
<dbReference type="SUPFAM" id="SSF110997">
    <property type="entry name" value="Sporulation related repeat"/>
    <property type="match status" value="1"/>
</dbReference>
<feature type="domain" description="SPOR" evidence="2">
    <location>
        <begin position="128"/>
        <end position="207"/>
    </location>
</feature>
<dbReference type="PROSITE" id="PS51724">
    <property type="entry name" value="SPOR"/>
    <property type="match status" value="1"/>
</dbReference>
<name>A0A3N2DJI9_9GAMM</name>
<evidence type="ECO:0000259" key="2">
    <source>
        <dbReference type="PROSITE" id="PS51724"/>
    </source>
</evidence>